<evidence type="ECO:0000256" key="2">
    <source>
        <dbReference type="ARBA" id="ARBA00009475"/>
    </source>
</evidence>
<reference evidence="11 12" key="1">
    <citation type="journal article" date="2013" name="Genome Biol.">
        <title>Genome of Acanthamoeba castellanii highlights extensive lateral gene transfer and early evolution of tyrosine kinase signaling.</title>
        <authorList>
            <person name="Clarke M."/>
            <person name="Lohan A.J."/>
            <person name="Liu B."/>
            <person name="Lagkouvardos I."/>
            <person name="Roy S."/>
            <person name="Zafar N."/>
            <person name="Bertelli C."/>
            <person name="Schilde C."/>
            <person name="Kianianmomeni A."/>
            <person name="Burglin T.R."/>
            <person name="Frech C."/>
            <person name="Turcotte B."/>
            <person name="Kopec K.O."/>
            <person name="Synnott J.M."/>
            <person name="Choo C."/>
            <person name="Paponov I."/>
            <person name="Finkler A."/>
            <person name="Soon Heng Tan C."/>
            <person name="Hutchins A.P."/>
            <person name="Weinmeier T."/>
            <person name="Rattei T."/>
            <person name="Chu J.S."/>
            <person name="Gimenez G."/>
            <person name="Irimia M."/>
            <person name="Rigden D.J."/>
            <person name="Fitzpatrick D.A."/>
            <person name="Lorenzo-Morales J."/>
            <person name="Bateman A."/>
            <person name="Chiu C.H."/>
            <person name="Tang P."/>
            <person name="Hegemann P."/>
            <person name="Fromm H."/>
            <person name="Raoult D."/>
            <person name="Greub G."/>
            <person name="Miranda-Saavedra D."/>
            <person name="Chen N."/>
            <person name="Nash P."/>
            <person name="Ginger M.L."/>
            <person name="Horn M."/>
            <person name="Schaap P."/>
            <person name="Caler L."/>
            <person name="Loftus B."/>
        </authorList>
    </citation>
    <scope>NUCLEOTIDE SEQUENCE [LARGE SCALE GENOMIC DNA]</scope>
    <source>
        <strain evidence="11 12">Neff</strain>
    </source>
</reference>
<feature type="compositionally biased region" description="Low complexity" evidence="8">
    <location>
        <begin position="500"/>
        <end position="513"/>
    </location>
</feature>
<dbReference type="InterPro" id="IPR036915">
    <property type="entry name" value="Cyclin-like_sf"/>
</dbReference>
<dbReference type="InterPro" id="IPR002720">
    <property type="entry name" value="RB_A"/>
</dbReference>
<feature type="compositionally biased region" description="Low complexity" evidence="8">
    <location>
        <begin position="468"/>
        <end position="492"/>
    </location>
</feature>
<dbReference type="Pfam" id="PF01858">
    <property type="entry name" value="RB_A"/>
    <property type="match status" value="1"/>
</dbReference>
<dbReference type="AlphaFoldDB" id="L8HGH9"/>
<feature type="compositionally biased region" description="Low complexity" evidence="8">
    <location>
        <begin position="1052"/>
        <end position="1068"/>
    </location>
</feature>
<evidence type="ECO:0000256" key="7">
    <source>
        <dbReference type="ARBA" id="ARBA00023306"/>
    </source>
</evidence>
<evidence type="ECO:0000256" key="8">
    <source>
        <dbReference type="SAM" id="MobiDB-lite"/>
    </source>
</evidence>
<dbReference type="EMBL" id="KB007830">
    <property type="protein sequence ID" value="ELR24357.1"/>
    <property type="molecule type" value="Genomic_DNA"/>
</dbReference>
<evidence type="ECO:0000256" key="3">
    <source>
        <dbReference type="ARBA" id="ARBA00022491"/>
    </source>
</evidence>
<evidence type="ECO:0000259" key="10">
    <source>
        <dbReference type="SMART" id="SM01368"/>
    </source>
</evidence>
<evidence type="ECO:0000256" key="4">
    <source>
        <dbReference type="ARBA" id="ARBA00023015"/>
    </source>
</evidence>
<dbReference type="InterPro" id="IPR024599">
    <property type="entry name" value="RB_N"/>
</dbReference>
<evidence type="ECO:0000256" key="1">
    <source>
        <dbReference type="ARBA" id="ARBA00004123"/>
    </source>
</evidence>
<dbReference type="OrthoDB" id="844594at2759"/>
<dbReference type="PANTHER" id="PTHR13742:SF17">
    <property type="entry name" value="RE32990P-RELATED"/>
    <property type="match status" value="1"/>
</dbReference>
<feature type="region of interest" description="Disordered" evidence="8">
    <location>
        <begin position="955"/>
        <end position="1109"/>
    </location>
</feature>
<sequence length="1109" mass="118970">MDSEGASATTPAATIAQSSSSSTTTSIPAHPLLTLQALNAGPSSIPTPVSVPPSTVASALPTPVTATASSTGVSAEGPENGGEAMELESPHPFQAREERYDELCRSLNLDEETRKIGWSLLRRLTLKAGQQDEERFVLCMAACALYVAGMPEQRTPALNLDEETRKIGWSLLRRLTLKAGQQDEERFVLCMAACALYVAGMPEQRTPASTTSGGSCVSLTQLLRATHIRLVDFFDPLKAFIANLKLGAAYEEQLLQLERKFCVICILYRKYEKEFFQVFRITDIQPGSPDSPYYALFSFGWVLFLVAKGKLLTSPPDLITAFHLLLCCVQFVATHAAPETKSTLTGTSGEVALAALCKQSGASLAEVVRLEADLFAPFLQSWKDSNVLGATGDSLAFDRPTLKRWSTMMARDYEIMFHSQGDFDERLFLTAPQEVGTPSRVGENYGHYYDYDKGVVKPAAAAATSTSTTTSAATAQPTTPSASSSSVSTSSTLGGGGGYPTTPGGSAAAPPRTPMRAALSAVAWLKSTLEHTQAAPSPVLRKFFAACENNPAEEIEARVAKYSGLVPFGEGEEGQQRRELGIKLYYKILEAMLLAEEERLKRASVSSDFSTLLRHDSFHRSLLACCFEVIAYCYKIIDLAFPKLLSLFHIHAFDFFKLIESVIRYERTLPVGVTRHLGHIEETILESVGWQEGSPVFALLADPAKVRDLLALFRRPTQGGAKEFMASSALSPPSPAPNMLVSPARPTAPATPGRGGMGGSWHSLCLFYRKVLGQASRRCWSLCAAIGLRPEVFDQVWRATIELLISHANFIKGRHLDQIILCVIYGVSRVNKVKDVAFRGILEHYRKQPHRKPAAEVYRAVPLNEPGEKGDIIKFYNFVFIPQLESFLLQFQAAPSSTTSMTSSPLPPLSPHPTGGGAPSSGSGSVLVSSSSGSYALAQSPVRVAASNVYLSPMHPSSGPRSLTHPSSSSSSSTYSFGLSPSTKELHAINATLNSPVRPVKREREPRRLLFPGGAGGEPAPAPEGDGSALRRKLSELASAAAICAGGEGEQPTPTTPTAAAAPTPAAAEGSPRQAKRRRRDTAGSQDNSTGGDGDGDKEGSEGASPSSE</sequence>
<dbReference type="GO" id="GO:0005634">
    <property type="term" value="C:nucleus"/>
    <property type="evidence" value="ECO:0007669"/>
    <property type="project" value="UniProtKB-SubCell"/>
</dbReference>
<feature type="region of interest" description="Disordered" evidence="8">
    <location>
        <begin position="64"/>
        <end position="89"/>
    </location>
</feature>
<comment type="similarity">
    <text evidence="2">Belongs to the retinoblastoma protein (RB) family.</text>
</comment>
<dbReference type="CDD" id="cd20548">
    <property type="entry name" value="CYCLIN_RB-like"/>
    <property type="match status" value="1"/>
</dbReference>
<dbReference type="STRING" id="1257118.L8HGH9"/>
<keyword evidence="3" id="KW-0678">Repressor</keyword>
<feature type="region of interest" description="Disordered" evidence="8">
    <location>
        <begin position="468"/>
        <end position="513"/>
    </location>
</feature>
<name>L8HGH9_ACACF</name>
<dbReference type="SMART" id="SM01367">
    <property type="entry name" value="DUF3452"/>
    <property type="match status" value="1"/>
</dbReference>
<dbReference type="Gene3D" id="1.10.472.140">
    <property type="match status" value="1"/>
</dbReference>
<dbReference type="InterPro" id="IPR028309">
    <property type="entry name" value="RB_fam"/>
</dbReference>
<keyword evidence="5" id="KW-0804">Transcription</keyword>
<feature type="region of interest" description="Disordered" evidence="8">
    <location>
        <begin position="899"/>
        <end position="925"/>
    </location>
</feature>
<evidence type="ECO:0000259" key="9">
    <source>
        <dbReference type="SMART" id="SM01367"/>
    </source>
</evidence>
<dbReference type="Pfam" id="PF01857">
    <property type="entry name" value="RB_B"/>
    <property type="match status" value="1"/>
</dbReference>
<keyword evidence="12" id="KW-1185">Reference proteome</keyword>
<keyword evidence="6" id="KW-0539">Nucleus</keyword>
<feature type="compositionally biased region" description="Polar residues" evidence="8">
    <location>
        <begin position="64"/>
        <end position="73"/>
    </location>
</feature>
<dbReference type="GO" id="GO:0005667">
    <property type="term" value="C:transcription regulator complex"/>
    <property type="evidence" value="ECO:0007669"/>
    <property type="project" value="TreeGrafter"/>
</dbReference>
<dbReference type="SUPFAM" id="SSF47954">
    <property type="entry name" value="Cyclin-like"/>
    <property type="match status" value="2"/>
</dbReference>
<dbReference type="GO" id="GO:0030154">
    <property type="term" value="P:cell differentiation"/>
    <property type="evidence" value="ECO:0007669"/>
    <property type="project" value="TreeGrafter"/>
</dbReference>
<dbReference type="InterPro" id="IPR002719">
    <property type="entry name" value="RB_B"/>
</dbReference>
<dbReference type="Pfam" id="PF11934">
    <property type="entry name" value="DUF3452"/>
    <property type="match status" value="1"/>
</dbReference>
<feature type="domain" description="Retinoblastoma-associated protein A-box" evidence="10">
    <location>
        <begin position="513"/>
        <end position="700"/>
    </location>
</feature>
<dbReference type="GO" id="GO:0000977">
    <property type="term" value="F:RNA polymerase II transcription regulatory region sequence-specific DNA binding"/>
    <property type="evidence" value="ECO:0007669"/>
    <property type="project" value="TreeGrafter"/>
</dbReference>
<dbReference type="PANTHER" id="PTHR13742">
    <property type="entry name" value="RETINOBLASTOMA-ASSOCIATED PROTEIN RB -RELATED"/>
    <property type="match status" value="1"/>
</dbReference>
<dbReference type="Gene3D" id="1.10.472.10">
    <property type="entry name" value="Cyclin-like"/>
    <property type="match status" value="2"/>
</dbReference>
<dbReference type="Proteomes" id="UP000011083">
    <property type="component" value="Unassembled WGS sequence"/>
</dbReference>
<feature type="region of interest" description="Disordered" evidence="8">
    <location>
        <begin position="1"/>
        <end position="28"/>
    </location>
</feature>
<dbReference type="KEGG" id="acan:ACA1_165680"/>
<evidence type="ECO:0000256" key="5">
    <source>
        <dbReference type="ARBA" id="ARBA00023163"/>
    </source>
</evidence>
<gene>
    <name evidence="11" type="ORF">ACA1_165680</name>
</gene>
<organism evidence="11 12">
    <name type="scientific">Acanthamoeba castellanii (strain ATCC 30010 / Neff)</name>
    <dbReference type="NCBI Taxonomy" id="1257118"/>
    <lineage>
        <taxon>Eukaryota</taxon>
        <taxon>Amoebozoa</taxon>
        <taxon>Discosea</taxon>
        <taxon>Longamoebia</taxon>
        <taxon>Centramoebida</taxon>
        <taxon>Acanthamoebidae</taxon>
        <taxon>Acanthamoeba</taxon>
    </lineage>
</organism>
<dbReference type="OMA" id="VYCQSTQ"/>
<feature type="compositionally biased region" description="Low complexity" evidence="8">
    <location>
        <begin position="957"/>
        <end position="983"/>
    </location>
</feature>
<dbReference type="GO" id="GO:0006357">
    <property type="term" value="P:regulation of transcription by RNA polymerase II"/>
    <property type="evidence" value="ECO:0007669"/>
    <property type="project" value="InterPro"/>
</dbReference>
<evidence type="ECO:0000313" key="12">
    <source>
        <dbReference type="Proteomes" id="UP000011083"/>
    </source>
</evidence>
<evidence type="ECO:0000256" key="6">
    <source>
        <dbReference type="ARBA" id="ARBA00023242"/>
    </source>
</evidence>
<feature type="domain" description="Retinoblastoma-associated protein N-terminal" evidence="9">
    <location>
        <begin position="204"/>
        <end position="335"/>
    </location>
</feature>
<accession>L8HGH9</accession>
<evidence type="ECO:0000313" key="11">
    <source>
        <dbReference type="EMBL" id="ELR24357.1"/>
    </source>
</evidence>
<dbReference type="GO" id="GO:2000134">
    <property type="term" value="P:negative regulation of G1/S transition of mitotic cell cycle"/>
    <property type="evidence" value="ECO:0007669"/>
    <property type="project" value="TreeGrafter"/>
</dbReference>
<protein>
    <submittedName>
        <fullName evidence="11">Retinoblastomaassociated protein A domain containing protein</fullName>
    </submittedName>
</protein>
<dbReference type="RefSeq" id="XP_004354054.1">
    <property type="nucleotide sequence ID" value="XM_004354002.1"/>
</dbReference>
<dbReference type="GO" id="GO:0000785">
    <property type="term" value="C:chromatin"/>
    <property type="evidence" value="ECO:0007669"/>
    <property type="project" value="TreeGrafter"/>
</dbReference>
<comment type="subcellular location">
    <subcellularLocation>
        <location evidence="1">Nucleus</location>
    </subcellularLocation>
</comment>
<dbReference type="SMART" id="SM01368">
    <property type="entry name" value="RB_A"/>
    <property type="match status" value="1"/>
</dbReference>
<dbReference type="VEuPathDB" id="AmoebaDB:ACA1_165680"/>
<keyword evidence="4" id="KW-0805">Transcription regulation</keyword>
<dbReference type="GeneID" id="14925380"/>
<keyword evidence="7" id="KW-0131">Cell cycle</keyword>
<proteinExistence type="inferred from homology"/>